<keyword evidence="3" id="KW-1185">Reference proteome</keyword>
<feature type="transmembrane region" description="Helical" evidence="1">
    <location>
        <begin position="41"/>
        <end position="61"/>
    </location>
</feature>
<dbReference type="Proteomes" id="UP000015105">
    <property type="component" value="Chromosome 3D"/>
</dbReference>
<proteinExistence type="predicted"/>
<keyword evidence="1" id="KW-1133">Transmembrane helix</keyword>
<dbReference type="Gramene" id="AET3Gv20131000.1">
    <property type="protein sequence ID" value="AET3Gv20131000.1"/>
    <property type="gene ID" value="AET3Gv20131000"/>
</dbReference>
<keyword evidence="1" id="KW-0472">Membrane</keyword>
<evidence type="ECO:0000313" key="3">
    <source>
        <dbReference type="Proteomes" id="UP000015105"/>
    </source>
</evidence>
<accession>A0A453DWG9</accession>
<evidence type="ECO:0000256" key="1">
    <source>
        <dbReference type="SAM" id="Phobius"/>
    </source>
</evidence>
<protein>
    <submittedName>
        <fullName evidence="2">Uncharacterized protein</fullName>
    </submittedName>
</protein>
<dbReference type="AlphaFoldDB" id="A0A453DWG9"/>
<reference evidence="3" key="2">
    <citation type="journal article" date="2017" name="Nat. Plants">
        <title>The Aegilops tauschii genome reveals multiple impacts of transposons.</title>
        <authorList>
            <person name="Zhao G."/>
            <person name="Zou C."/>
            <person name="Li K."/>
            <person name="Wang K."/>
            <person name="Li T."/>
            <person name="Gao L."/>
            <person name="Zhang X."/>
            <person name="Wang H."/>
            <person name="Yang Z."/>
            <person name="Liu X."/>
            <person name="Jiang W."/>
            <person name="Mao L."/>
            <person name="Kong X."/>
            <person name="Jiao Y."/>
            <person name="Jia J."/>
        </authorList>
    </citation>
    <scope>NUCLEOTIDE SEQUENCE [LARGE SCALE GENOMIC DNA]</scope>
    <source>
        <strain evidence="3">cv. AL8/78</strain>
    </source>
</reference>
<dbReference type="EnsemblPlants" id="AET3Gv20131000.1">
    <property type="protein sequence ID" value="AET3Gv20131000.1"/>
    <property type="gene ID" value="AET3Gv20131000"/>
</dbReference>
<reference evidence="2" key="3">
    <citation type="journal article" date="2017" name="Nature">
        <title>Genome sequence of the progenitor of the wheat D genome Aegilops tauschii.</title>
        <authorList>
            <person name="Luo M.C."/>
            <person name="Gu Y.Q."/>
            <person name="Puiu D."/>
            <person name="Wang H."/>
            <person name="Twardziok S.O."/>
            <person name="Deal K.R."/>
            <person name="Huo N."/>
            <person name="Zhu T."/>
            <person name="Wang L."/>
            <person name="Wang Y."/>
            <person name="McGuire P.E."/>
            <person name="Liu S."/>
            <person name="Long H."/>
            <person name="Ramasamy R.K."/>
            <person name="Rodriguez J.C."/>
            <person name="Van S.L."/>
            <person name="Yuan L."/>
            <person name="Wang Z."/>
            <person name="Xia Z."/>
            <person name="Xiao L."/>
            <person name="Anderson O.D."/>
            <person name="Ouyang S."/>
            <person name="Liang Y."/>
            <person name="Zimin A.V."/>
            <person name="Pertea G."/>
            <person name="Qi P."/>
            <person name="Bennetzen J.L."/>
            <person name="Dai X."/>
            <person name="Dawson M.W."/>
            <person name="Muller H.G."/>
            <person name="Kugler K."/>
            <person name="Rivarola-Duarte L."/>
            <person name="Spannagl M."/>
            <person name="Mayer K.F.X."/>
            <person name="Lu F.H."/>
            <person name="Bevan M.W."/>
            <person name="Leroy P."/>
            <person name="Li P."/>
            <person name="You F.M."/>
            <person name="Sun Q."/>
            <person name="Liu Z."/>
            <person name="Lyons E."/>
            <person name="Wicker T."/>
            <person name="Salzberg S.L."/>
            <person name="Devos K.M."/>
            <person name="Dvorak J."/>
        </authorList>
    </citation>
    <scope>NUCLEOTIDE SEQUENCE [LARGE SCALE GENOMIC DNA]</scope>
    <source>
        <strain evidence="2">cv. AL8/78</strain>
    </source>
</reference>
<name>A0A453DWG9_AEGTS</name>
<sequence length="77" mass="9092">IFVAITPILILWSTLWQYLMELCRSSWLDTIFNRRVAVDHVFVLCSMGMWYVVLISCKIPVQMSEFLEQRYMKLSGA</sequence>
<reference evidence="2" key="5">
    <citation type="journal article" date="2021" name="G3 (Bethesda)">
        <title>Aegilops tauschii genome assembly Aet v5.0 features greater sequence contiguity and improved annotation.</title>
        <authorList>
            <person name="Wang L."/>
            <person name="Zhu T."/>
            <person name="Rodriguez J.C."/>
            <person name="Deal K.R."/>
            <person name="Dubcovsky J."/>
            <person name="McGuire P.E."/>
            <person name="Lux T."/>
            <person name="Spannagl M."/>
            <person name="Mayer K.F.X."/>
            <person name="Baldrich P."/>
            <person name="Meyers B.C."/>
            <person name="Huo N."/>
            <person name="Gu Y.Q."/>
            <person name="Zhou H."/>
            <person name="Devos K.M."/>
            <person name="Bennetzen J.L."/>
            <person name="Unver T."/>
            <person name="Budak H."/>
            <person name="Gulick P.J."/>
            <person name="Galiba G."/>
            <person name="Kalapos B."/>
            <person name="Nelson D.R."/>
            <person name="Li P."/>
            <person name="You F.M."/>
            <person name="Luo M.C."/>
            <person name="Dvorak J."/>
        </authorList>
    </citation>
    <scope>NUCLEOTIDE SEQUENCE [LARGE SCALE GENOMIC DNA]</scope>
    <source>
        <strain evidence="2">cv. AL8/78</strain>
    </source>
</reference>
<organism evidence="2 3">
    <name type="scientific">Aegilops tauschii subsp. strangulata</name>
    <name type="common">Goatgrass</name>
    <dbReference type="NCBI Taxonomy" id="200361"/>
    <lineage>
        <taxon>Eukaryota</taxon>
        <taxon>Viridiplantae</taxon>
        <taxon>Streptophyta</taxon>
        <taxon>Embryophyta</taxon>
        <taxon>Tracheophyta</taxon>
        <taxon>Spermatophyta</taxon>
        <taxon>Magnoliopsida</taxon>
        <taxon>Liliopsida</taxon>
        <taxon>Poales</taxon>
        <taxon>Poaceae</taxon>
        <taxon>BOP clade</taxon>
        <taxon>Pooideae</taxon>
        <taxon>Triticodae</taxon>
        <taxon>Triticeae</taxon>
        <taxon>Triticinae</taxon>
        <taxon>Aegilops</taxon>
    </lineage>
</organism>
<reference evidence="2" key="4">
    <citation type="submission" date="2019-03" db="UniProtKB">
        <authorList>
            <consortium name="EnsemblPlants"/>
        </authorList>
    </citation>
    <scope>IDENTIFICATION</scope>
</reference>
<keyword evidence="1" id="KW-0812">Transmembrane</keyword>
<evidence type="ECO:0000313" key="2">
    <source>
        <dbReference type="EnsemblPlants" id="AET3Gv20131000.1"/>
    </source>
</evidence>
<reference evidence="3" key="1">
    <citation type="journal article" date="2014" name="Science">
        <title>Ancient hybridizations among the ancestral genomes of bread wheat.</title>
        <authorList>
            <consortium name="International Wheat Genome Sequencing Consortium,"/>
            <person name="Marcussen T."/>
            <person name="Sandve S.R."/>
            <person name="Heier L."/>
            <person name="Spannagl M."/>
            <person name="Pfeifer M."/>
            <person name="Jakobsen K.S."/>
            <person name="Wulff B.B."/>
            <person name="Steuernagel B."/>
            <person name="Mayer K.F."/>
            <person name="Olsen O.A."/>
        </authorList>
    </citation>
    <scope>NUCLEOTIDE SEQUENCE [LARGE SCALE GENOMIC DNA]</scope>
    <source>
        <strain evidence="3">cv. AL8/78</strain>
    </source>
</reference>